<gene>
    <name evidence="1" type="ORF">H7R52_18305</name>
</gene>
<organism evidence="1 2">
    <name type="scientific">Weissella confusa</name>
    <name type="common">Lactobacillus confusus</name>
    <dbReference type="NCBI Taxonomy" id="1583"/>
    <lineage>
        <taxon>Bacteria</taxon>
        <taxon>Bacillati</taxon>
        <taxon>Bacillota</taxon>
        <taxon>Bacilli</taxon>
        <taxon>Lactobacillales</taxon>
        <taxon>Lactobacillaceae</taxon>
        <taxon>Weissella</taxon>
    </lineage>
</organism>
<name>A0A923NFQ8_WEICO</name>
<sequence>MDVWQISDDMSPAVWVQDAFKQGLLHWDAREENTLMLNAPWSVAMGACGDFLTRDGQELRIVNENPLYYQSSATLMRPSVKNVVLNPVGSPYDWKWAYKK</sequence>
<dbReference type="AlphaFoldDB" id="A0A923NFQ8"/>
<evidence type="ECO:0000313" key="2">
    <source>
        <dbReference type="Proteomes" id="UP000650485"/>
    </source>
</evidence>
<accession>A0A923NFQ8</accession>
<dbReference type="Proteomes" id="UP000650485">
    <property type="component" value="Unassembled WGS sequence"/>
</dbReference>
<proteinExistence type="predicted"/>
<reference evidence="1" key="1">
    <citation type="submission" date="2020-08" db="EMBL/GenBank/DDBJ databases">
        <title>Complete genome sequence of Weissella confusa strain FS54 provides insights into metabolic potential.</title>
        <authorList>
            <person name="Fhoula I."/>
            <person name="Najjari A."/>
            <person name="Lekired A."/>
            <person name="Bessrour-Aouam N."/>
            <person name="Jaballah S."/>
            <person name="Klibi N."/>
            <person name="Ouzari H.-I."/>
        </authorList>
    </citation>
    <scope>NUCLEOTIDE SEQUENCE</scope>
    <source>
        <strain evidence="1">FS54</strain>
    </source>
</reference>
<evidence type="ECO:0000313" key="1">
    <source>
        <dbReference type="EMBL" id="MBC6499782.1"/>
    </source>
</evidence>
<comment type="caution">
    <text evidence="1">The sequence shown here is derived from an EMBL/GenBank/DDBJ whole genome shotgun (WGS) entry which is preliminary data.</text>
</comment>
<dbReference type="EMBL" id="JACSZT010000022">
    <property type="protein sequence ID" value="MBC6499782.1"/>
    <property type="molecule type" value="Genomic_DNA"/>
</dbReference>
<protein>
    <submittedName>
        <fullName evidence="1">Uncharacterized protein</fullName>
    </submittedName>
</protein>